<organism evidence="1 2">
    <name type="scientific">Spiroplasma corruscae</name>
    <dbReference type="NCBI Taxonomy" id="216934"/>
    <lineage>
        <taxon>Bacteria</taxon>
        <taxon>Bacillati</taxon>
        <taxon>Mycoplasmatota</taxon>
        <taxon>Mollicutes</taxon>
        <taxon>Entomoplasmatales</taxon>
        <taxon>Spiroplasmataceae</taxon>
        <taxon>Spiroplasma</taxon>
    </lineage>
</organism>
<accession>A0A222ENU9</accession>
<dbReference type="RefSeq" id="WP_094048659.1">
    <property type="nucleotide sequence ID" value="NZ_CP022535.1"/>
</dbReference>
<dbReference type="KEGG" id="scou:SCORR_v1c03940"/>
<dbReference type="Proteomes" id="UP000203229">
    <property type="component" value="Chromosome"/>
</dbReference>
<dbReference type="EMBL" id="CP022535">
    <property type="protein sequence ID" value="ASP28168.1"/>
    <property type="molecule type" value="Genomic_DNA"/>
</dbReference>
<gene>
    <name evidence="1" type="ORF">SCORR_v1c03940</name>
</gene>
<dbReference type="AlphaFoldDB" id="A0A222ENU9"/>
<sequence length="426" mass="47599">MKKLLTIIGSLSICTLPVTTIISCDSTRNTFDIVFIPSVNATDIQNTIKPLEEALQKYLKEKDSTFNKPVKITTATDYEAAGSSLKNGKSDLAFLPVNTYASYRGSSNDDGTYKDAGVLLISSRNGLNAETNYDKFKVGDDFSDFEASKQDLSFEDLSGLALNYNKLLSDNLNLNEEENSDKLDLTVDNVSNTLFDKNNMVSYYRSYVFANKSWLESEKNNNTSYSSKSLDEFIKDKEVMKNLILSAGKGLSMGKSLTSSGSVLYPLLWMKKSLGLSDENLRDVYKNSSRQNGYPDAARLVSINGDVKMSVGYGDIRYDLKGNVADMKTAFKNSIVIASTTGIPNDGIMYSRKTVNETLVSTLRSAFQTFVKDPNLKSVFDLYNHNQYIGLKTEQTSLEYEKEREKLISDNFENIEPIIQLTKNFN</sequence>
<dbReference type="OrthoDB" id="9776786at2"/>
<dbReference type="Gene3D" id="3.40.190.10">
    <property type="entry name" value="Periplasmic binding protein-like II"/>
    <property type="match status" value="3"/>
</dbReference>
<name>A0A222ENU9_9MOLU</name>
<proteinExistence type="predicted"/>
<dbReference type="PROSITE" id="PS51257">
    <property type="entry name" value="PROKAR_LIPOPROTEIN"/>
    <property type="match status" value="1"/>
</dbReference>
<evidence type="ECO:0008006" key="3">
    <source>
        <dbReference type="Google" id="ProtNLM"/>
    </source>
</evidence>
<reference evidence="1 2" key="1">
    <citation type="submission" date="2017-07" db="EMBL/GenBank/DDBJ databases">
        <title>Complete genome sequence of Spiroplasma corruscae EC-1 (DSM 19793).</title>
        <authorList>
            <person name="Tsai Y.-M."/>
            <person name="Lo W.-S."/>
            <person name="Kuo C.-H."/>
        </authorList>
    </citation>
    <scope>NUCLEOTIDE SEQUENCE [LARGE SCALE GENOMIC DNA]</scope>
    <source>
        <strain evidence="1 2">EC-1</strain>
    </source>
</reference>
<evidence type="ECO:0000313" key="2">
    <source>
        <dbReference type="Proteomes" id="UP000203229"/>
    </source>
</evidence>
<evidence type="ECO:0000313" key="1">
    <source>
        <dbReference type="EMBL" id="ASP28168.1"/>
    </source>
</evidence>
<keyword evidence="2" id="KW-1185">Reference proteome</keyword>
<protein>
    <recommendedName>
        <fullName evidence="3">Phosphonate transport system substrate-binding protein</fullName>
    </recommendedName>
</protein>